<dbReference type="Pfam" id="PF13923">
    <property type="entry name" value="zf-C3HC4_2"/>
    <property type="match status" value="1"/>
</dbReference>
<dbReference type="PROSITE" id="PS51194">
    <property type="entry name" value="HELICASE_CTER"/>
    <property type="match status" value="1"/>
</dbReference>
<keyword evidence="8" id="KW-0067">ATP-binding</keyword>
<evidence type="ECO:0000256" key="10">
    <source>
        <dbReference type="PROSITE-ProRule" id="PRU00175"/>
    </source>
</evidence>
<feature type="compositionally biased region" description="Polar residues" evidence="11">
    <location>
        <begin position="520"/>
        <end position="536"/>
    </location>
</feature>
<evidence type="ECO:0000256" key="11">
    <source>
        <dbReference type="SAM" id="MobiDB-lite"/>
    </source>
</evidence>
<organism evidence="15 16">
    <name type="scientific">Tigriopus californicus</name>
    <name type="common">Marine copepod</name>
    <dbReference type="NCBI Taxonomy" id="6832"/>
    <lineage>
        <taxon>Eukaryota</taxon>
        <taxon>Metazoa</taxon>
        <taxon>Ecdysozoa</taxon>
        <taxon>Arthropoda</taxon>
        <taxon>Crustacea</taxon>
        <taxon>Multicrustacea</taxon>
        <taxon>Hexanauplia</taxon>
        <taxon>Copepoda</taxon>
        <taxon>Harpacticoida</taxon>
        <taxon>Harpacticidae</taxon>
        <taxon>Tigriopus</taxon>
    </lineage>
</organism>
<sequence length="1123" mass="125916">MPWPPRFCVGGRSHFGRGRNVRIPRGGRRNGRGGRGNGGVGEESALQPGSSTHPTVSRRGPRPGPQRPKRHYLGDIACSIVGIRYYSGICRDCEIVRLVREPTNQYDSNAIKVCNLGGNQIGHLKREHAKALTPLIDGEFVETKGFVRQGSGNSYTIPVLVTLYGLLENREHIQGVLVRNGLELDRRHATNGPAKFGISAGALPKEIDKSLQRSLFQQVNGDLMEACEAIASTLYPYQMVALKWMMDHENGDYLAPFWTETGDSALSAHQIVYTNTLNGARQNTKPPSPHGGILADDMGLGKTLTMISLIFTNFHDKKPLAKPDPLFIRDLESQRSVAKFLKHAPVAGFDVTQGEEELDAPIVDTHLSNNRDSLNVEEAMKLHFHQPDQHSNLNFEGNNSETDPILAESRQTMPSCSKDIPTQEMDLETSKTADDSTHHLTSGTPLFSTSPQLQEMVQTETTVEADQEVQEDRHSPQDHNYSAESEIRTPSASFAPTENVPRTSDGKILQGNPQKVGENVTANGPSNSSGRSNLEMSQYPKLSPEKTKDNLNKNNAGYPTSRWTIIPPKTVGEAKGRPRPTLIICPMGLISHWITQIDSHVRPSVPIKMFVDYGSTRARDGHELKEQDIVITTYGTLASHGNTESPVFLIQWLRVILDEGHIVKNIKTRTAKAVLRLKCDRKWIITGTPIQNNLEELYPLIEWLDVKPLSNGKKNYQSLIIHPFQYEHNDGINRLQCLLSSICIRRQKTDLFDGKPLVELPSKNILVRQVLFSDDEQQQYDSLKEKGLMLLRFMGLDEGDNPLRRYAHIFALVVRLRQYCCHPHLLPIKIWNDLQGVIDEDQSVFGDALNSVQQDKLKELWRNVMSESMDEECVICMESLVSKTPMVTQCKHVFCRACIISVLGDKDHERCPLCRAVISKATITEIREEEVEEEEAKETSDKETILESSKLKAVCLELDRIKKYCPNDKIVVVSQFAKFLNVIEPLLKPKGFCSVRYDGTMASVKRAKALNTFNEGAANVLLLSMKAGGVGLNLVAGNHLLYLDPAWNPALEEQCFNRVHRLGQTKEVFIYKFIVQNSIEERIVCLQDKKKALVVRAFGGDKSNQSVFRKQRLQDLQELIGFN</sequence>
<feature type="domain" description="RING-type" evidence="12">
    <location>
        <begin position="873"/>
        <end position="915"/>
    </location>
</feature>
<dbReference type="AlphaFoldDB" id="A0A553NE60"/>
<feature type="compositionally biased region" description="Polar residues" evidence="11">
    <location>
        <begin position="552"/>
        <end position="561"/>
    </location>
</feature>
<feature type="compositionally biased region" description="Polar residues" evidence="11">
    <location>
        <begin position="439"/>
        <end position="462"/>
    </location>
</feature>
<feature type="region of interest" description="Disordered" evidence="11">
    <location>
        <begin position="18"/>
        <end position="70"/>
    </location>
</feature>
<dbReference type="Gene3D" id="3.30.70.2330">
    <property type="match status" value="1"/>
</dbReference>
<dbReference type="GO" id="GO:0003676">
    <property type="term" value="F:nucleic acid binding"/>
    <property type="evidence" value="ECO:0007669"/>
    <property type="project" value="InterPro"/>
</dbReference>
<protein>
    <recommendedName>
        <fullName evidence="17">Helicase-like transcription factor</fullName>
    </recommendedName>
</protein>
<dbReference type="SMART" id="SM00184">
    <property type="entry name" value="RING"/>
    <property type="match status" value="1"/>
</dbReference>
<dbReference type="Pfam" id="PF08797">
    <property type="entry name" value="HIRAN"/>
    <property type="match status" value="1"/>
</dbReference>
<dbReference type="GO" id="GO:0006281">
    <property type="term" value="P:DNA repair"/>
    <property type="evidence" value="ECO:0007669"/>
    <property type="project" value="TreeGrafter"/>
</dbReference>
<dbReference type="PROSITE" id="PS00518">
    <property type="entry name" value="ZF_RING_1"/>
    <property type="match status" value="1"/>
</dbReference>
<dbReference type="GO" id="GO:0016818">
    <property type="term" value="F:hydrolase activity, acting on acid anhydrides, in phosphorus-containing anhydrides"/>
    <property type="evidence" value="ECO:0007669"/>
    <property type="project" value="InterPro"/>
</dbReference>
<feature type="domain" description="Helicase ATP-binding" evidence="13">
    <location>
        <begin position="564"/>
        <end position="707"/>
    </location>
</feature>
<evidence type="ECO:0000256" key="5">
    <source>
        <dbReference type="ARBA" id="ARBA00022801"/>
    </source>
</evidence>
<name>A0A553NE60_TIGCA</name>
<dbReference type="InterPro" id="IPR038718">
    <property type="entry name" value="SNF2-like_sf"/>
</dbReference>
<keyword evidence="5" id="KW-0378">Hydrolase</keyword>
<feature type="region of interest" description="Disordered" evidence="11">
    <location>
        <begin position="428"/>
        <end position="561"/>
    </location>
</feature>
<evidence type="ECO:0000313" key="15">
    <source>
        <dbReference type="EMBL" id="TRY63698.1"/>
    </source>
</evidence>
<dbReference type="CDD" id="cd18008">
    <property type="entry name" value="DEXDc_SHPRH-like"/>
    <property type="match status" value="1"/>
</dbReference>
<dbReference type="Pfam" id="PF00271">
    <property type="entry name" value="Helicase_C"/>
    <property type="match status" value="1"/>
</dbReference>
<gene>
    <name evidence="15" type="ORF">TCAL_00780</name>
</gene>
<dbReference type="SUPFAM" id="SSF57850">
    <property type="entry name" value="RING/U-box"/>
    <property type="match status" value="1"/>
</dbReference>
<keyword evidence="3" id="KW-0547">Nucleotide-binding</keyword>
<comment type="caution">
    <text evidence="15">The sequence shown here is derived from an EMBL/GenBank/DDBJ whole genome shotgun (WGS) entry which is preliminary data.</text>
</comment>
<proteinExistence type="predicted"/>
<feature type="compositionally biased region" description="Basic and acidic residues" evidence="11">
    <location>
        <begin position="428"/>
        <end position="438"/>
    </location>
</feature>
<evidence type="ECO:0000256" key="6">
    <source>
        <dbReference type="ARBA" id="ARBA00022806"/>
    </source>
</evidence>
<feature type="compositionally biased region" description="Polar residues" evidence="11">
    <location>
        <begin position="478"/>
        <end position="502"/>
    </location>
</feature>
<dbReference type="SMART" id="SM00910">
    <property type="entry name" value="HIRAN"/>
    <property type="match status" value="1"/>
</dbReference>
<dbReference type="InterPro" id="IPR000330">
    <property type="entry name" value="SNF2_N"/>
</dbReference>
<dbReference type="CDD" id="cd18793">
    <property type="entry name" value="SF2_C_SNF"/>
    <property type="match status" value="1"/>
</dbReference>
<keyword evidence="7" id="KW-0862">Zinc</keyword>
<dbReference type="Pfam" id="PF00176">
    <property type="entry name" value="SNF2-rel_dom"/>
    <property type="match status" value="1"/>
</dbReference>
<evidence type="ECO:0000256" key="8">
    <source>
        <dbReference type="ARBA" id="ARBA00022840"/>
    </source>
</evidence>
<dbReference type="InterPro" id="IPR013083">
    <property type="entry name" value="Znf_RING/FYVE/PHD"/>
</dbReference>
<reference evidence="15 16" key="1">
    <citation type="journal article" date="2018" name="Nat. Ecol. Evol.">
        <title>Genomic signatures of mitonuclear coevolution across populations of Tigriopus californicus.</title>
        <authorList>
            <person name="Barreto F.S."/>
            <person name="Watson E.T."/>
            <person name="Lima T.G."/>
            <person name="Willett C.S."/>
            <person name="Edmands S."/>
            <person name="Li W."/>
            <person name="Burton R.S."/>
        </authorList>
    </citation>
    <scope>NUCLEOTIDE SEQUENCE [LARGE SCALE GENOMIC DNA]</scope>
    <source>
        <strain evidence="15 16">San Diego</strain>
    </source>
</reference>
<feature type="domain" description="Helicase C-terminal" evidence="14">
    <location>
        <begin position="957"/>
        <end position="1120"/>
    </location>
</feature>
<dbReference type="GO" id="GO:0005524">
    <property type="term" value="F:ATP binding"/>
    <property type="evidence" value="ECO:0007669"/>
    <property type="project" value="UniProtKB-KW"/>
</dbReference>
<dbReference type="Gene3D" id="3.30.40.10">
    <property type="entry name" value="Zinc/RING finger domain, C3HC4 (zinc finger)"/>
    <property type="match status" value="1"/>
</dbReference>
<dbReference type="Gene3D" id="3.40.50.10810">
    <property type="entry name" value="Tandem AAA-ATPase domain"/>
    <property type="match status" value="2"/>
</dbReference>
<dbReference type="GO" id="GO:0008094">
    <property type="term" value="F:ATP-dependent activity, acting on DNA"/>
    <property type="evidence" value="ECO:0007669"/>
    <property type="project" value="TreeGrafter"/>
</dbReference>
<evidence type="ECO:0000259" key="14">
    <source>
        <dbReference type="PROSITE" id="PS51194"/>
    </source>
</evidence>
<dbReference type="SUPFAM" id="SSF52540">
    <property type="entry name" value="P-loop containing nucleoside triphosphate hydrolases"/>
    <property type="match status" value="3"/>
</dbReference>
<accession>A0A553NE60</accession>
<evidence type="ECO:0000256" key="1">
    <source>
        <dbReference type="ARBA" id="ARBA00004123"/>
    </source>
</evidence>
<dbReference type="PROSITE" id="PS51192">
    <property type="entry name" value="HELICASE_ATP_BIND_1"/>
    <property type="match status" value="1"/>
</dbReference>
<dbReference type="PANTHER" id="PTHR45626">
    <property type="entry name" value="TRANSCRIPTION TERMINATION FACTOR 2-RELATED"/>
    <property type="match status" value="1"/>
</dbReference>
<dbReference type="OMA" id="DELWEDQ"/>
<dbReference type="GO" id="GO:0004386">
    <property type="term" value="F:helicase activity"/>
    <property type="evidence" value="ECO:0007669"/>
    <property type="project" value="UniProtKB-KW"/>
</dbReference>
<evidence type="ECO:0008006" key="17">
    <source>
        <dbReference type="Google" id="ProtNLM"/>
    </source>
</evidence>
<dbReference type="InterPro" id="IPR001650">
    <property type="entry name" value="Helicase_C-like"/>
</dbReference>
<dbReference type="GO" id="GO:0005634">
    <property type="term" value="C:nucleus"/>
    <property type="evidence" value="ECO:0007669"/>
    <property type="project" value="UniProtKB-SubCell"/>
</dbReference>
<keyword evidence="6" id="KW-0347">Helicase</keyword>
<dbReference type="SMART" id="SM00490">
    <property type="entry name" value="HELICc"/>
    <property type="match status" value="1"/>
</dbReference>
<feature type="compositionally biased region" description="Basic residues" evidence="11">
    <location>
        <begin position="18"/>
        <end position="32"/>
    </location>
</feature>
<keyword evidence="9" id="KW-0539">Nucleus</keyword>
<dbReference type="InterPro" id="IPR017907">
    <property type="entry name" value="Znf_RING_CS"/>
</dbReference>
<dbReference type="Gene3D" id="3.40.50.300">
    <property type="entry name" value="P-loop containing nucleotide triphosphate hydrolases"/>
    <property type="match status" value="1"/>
</dbReference>
<dbReference type="EMBL" id="VCGU01000458">
    <property type="protein sequence ID" value="TRY63698.1"/>
    <property type="molecule type" value="Genomic_DNA"/>
</dbReference>
<dbReference type="InterPro" id="IPR027417">
    <property type="entry name" value="P-loop_NTPase"/>
</dbReference>
<keyword evidence="16" id="KW-1185">Reference proteome</keyword>
<keyword evidence="4 10" id="KW-0863">Zinc-finger</keyword>
<evidence type="ECO:0000256" key="2">
    <source>
        <dbReference type="ARBA" id="ARBA00022723"/>
    </source>
</evidence>
<dbReference type="InterPro" id="IPR014905">
    <property type="entry name" value="HIRAN"/>
</dbReference>
<dbReference type="Proteomes" id="UP000318571">
    <property type="component" value="Chromosome 10"/>
</dbReference>
<evidence type="ECO:0000256" key="3">
    <source>
        <dbReference type="ARBA" id="ARBA00022741"/>
    </source>
</evidence>
<dbReference type="PROSITE" id="PS50089">
    <property type="entry name" value="ZF_RING_2"/>
    <property type="match status" value="1"/>
</dbReference>
<evidence type="ECO:0000256" key="9">
    <source>
        <dbReference type="ARBA" id="ARBA00023242"/>
    </source>
</evidence>
<evidence type="ECO:0000256" key="4">
    <source>
        <dbReference type="ARBA" id="ARBA00022771"/>
    </source>
</evidence>
<dbReference type="InterPro" id="IPR049730">
    <property type="entry name" value="SNF2/RAD54-like_C"/>
</dbReference>
<evidence type="ECO:0000256" key="7">
    <source>
        <dbReference type="ARBA" id="ARBA00022833"/>
    </source>
</evidence>
<dbReference type="STRING" id="6832.A0A553NE60"/>
<dbReference type="InterPro" id="IPR001841">
    <property type="entry name" value="Znf_RING"/>
</dbReference>
<evidence type="ECO:0000259" key="12">
    <source>
        <dbReference type="PROSITE" id="PS50089"/>
    </source>
</evidence>
<evidence type="ECO:0000313" key="16">
    <source>
        <dbReference type="Proteomes" id="UP000318571"/>
    </source>
</evidence>
<evidence type="ECO:0000259" key="13">
    <source>
        <dbReference type="PROSITE" id="PS51192"/>
    </source>
</evidence>
<comment type="subcellular location">
    <subcellularLocation>
        <location evidence="1">Nucleus</location>
    </subcellularLocation>
</comment>
<dbReference type="SMART" id="SM00487">
    <property type="entry name" value="DEXDc"/>
    <property type="match status" value="1"/>
</dbReference>
<dbReference type="PANTHER" id="PTHR45626:SF17">
    <property type="entry name" value="HELICASE-LIKE TRANSCRIPTION FACTOR"/>
    <property type="match status" value="1"/>
</dbReference>
<dbReference type="InterPro" id="IPR050628">
    <property type="entry name" value="SNF2_RAD54_helicase_TF"/>
</dbReference>
<keyword evidence="2" id="KW-0479">Metal-binding</keyword>
<dbReference type="InterPro" id="IPR014001">
    <property type="entry name" value="Helicase_ATP-bd"/>
</dbReference>
<dbReference type="GO" id="GO:0008270">
    <property type="term" value="F:zinc ion binding"/>
    <property type="evidence" value="ECO:0007669"/>
    <property type="project" value="UniProtKB-KW"/>
</dbReference>